<evidence type="ECO:0000313" key="2">
    <source>
        <dbReference type="Proteomes" id="UP000008063"/>
    </source>
</evidence>
<dbReference type="OMA" id="DMRKESH"/>
<accession>F8PGK6</accession>
<protein>
    <recommendedName>
        <fullName evidence="3">STAS domain-containing protein</fullName>
    </recommendedName>
</protein>
<dbReference type="AlphaFoldDB" id="F8PGK6"/>
<reference evidence="2" key="1">
    <citation type="journal article" date="2011" name="Science">
        <title>The plant cell wall-decomposing machinery underlies the functional diversity of forest fungi.</title>
        <authorList>
            <person name="Eastwood D.C."/>
            <person name="Floudas D."/>
            <person name="Binder M."/>
            <person name="Majcherczyk A."/>
            <person name="Schneider P."/>
            <person name="Aerts A."/>
            <person name="Asiegbu F.O."/>
            <person name="Baker S.E."/>
            <person name="Barry K."/>
            <person name="Bendiksby M."/>
            <person name="Blumentritt M."/>
            <person name="Coutinho P.M."/>
            <person name="Cullen D."/>
            <person name="de Vries R.P."/>
            <person name="Gathman A."/>
            <person name="Goodell B."/>
            <person name="Henrissat B."/>
            <person name="Ihrmark K."/>
            <person name="Kauserud H."/>
            <person name="Kohler A."/>
            <person name="LaButti K."/>
            <person name="Lapidus A."/>
            <person name="Lavin J.L."/>
            <person name="Lee Y.-H."/>
            <person name="Lindquist E."/>
            <person name="Lilly W."/>
            <person name="Lucas S."/>
            <person name="Morin E."/>
            <person name="Murat C."/>
            <person name="Oguiza J.A."/>
            <person name="Park J."/>
            <person name="Pisabarro A.G."/>
            <person name="Riley R."/>
            <person name="Rosling A."/>
            <person name="Salamov A."/>
            <person name="Schmidt O."/>
            <person name="Schmutz J."/>
            <person name="Skrede I."/>
            <person name="Stenlid J."/>
            <person name="Wiebenga A."/>
            <person name="Xie X."/>
            <person name="Kuees U."/>
            <person name="Hibbett D.S."/>
            <person name="Hoffmeister D."/>
            <person name="Hoegberg N."/>
            <person name="Martin F."/>
            <person name="Grigoriev I.V."/>
            <person name="Watkinson S.C."/>
        </authorList>
    </citation>
    <scope>NUCLEOTIDE SEQUENCE [LARGE SCALE GENOMIC DNA]</scope>
    <source>
        <strain evidence="2">strain S7.3</strain>
    </source>
</reference>
<proteinExistence type="predicted"/>
<evidence type="ECO:0008006" key="3">
    <source>
        <dbReference type="Google" id="ProtNLM"/>
    </source>
</evidence>
<feature type="non-terminal residue" evidence="1">
    <location>
        <position position="1"/>
    </location>
</feature>
<dbReference type="Proteomes" id="UP000008063">
    <property type="component" value="Unassembled WGS sequence"/>
</dbReference>
<organism evidence="2">
    <name type="scientific">Serpula lacrymans var. lacrymans (strain S7.3)</name>
    <name type="common">Dry rot fungus</name>
    <dbReference type="NCBI Taxonomy" id="936435"/>
    <lineage>
        <taxon>Eukaryota</taxon>
        <taxon>Fungi</taxon>
        <taxon>Dikarya</taxon>
        <taxon>Basidiomycota</taxon>
        <taxon>Agaricomycotina</taxon>
        <taxon>Agaricomycetes</taxon>
        <taxon>Agaricomycetidae</taxon>
        <taxon>Boletales</taxon>
        <taxon>Coniophorineae</taxon>
        <taxon>Serpulaceae</taxon>
        <taxon>Serpula</taxon>
    </lineage>
</organism>
<gene>
    <name evidence="1" type="ORF">SERLA73DRAFT_27739</name>
</gene>
<feature type="non-terminal residue" evidence="1">
    <location>
        <position position="57"/>
    </location>
</feature>
<keyword evidence="2" id="KW-1185">Reference proteome</keyword>
<sequence length="57" mass="6385">FTDYKIQGQSVDNVIIDLTGCCSLQSAYVMLSHARTLNGIAILCWFPSTKVYYHLGE</sequence>
<dbReference type="OrthoDB" id="432234at2759"/>
<evidence type="ECO:0000313" key="1">
    <source>
        <dbReference type="EMBL" id="EGO04350.1"/>
    </source>
</evidence>
<dbReference type="InParanoid" id="F8PGK6"/>
<name>F8PGK6_SERL3</name>
<dbReference type="HOGENOM" id="CLU_001324_10_2_1"/>
<dbReference type="EMBL" id="GL945474">
    <property type="protein sequence ID" value="EGO04350.1"/>
    <property type="molecule type" value="Genomic_DNA"/>
</dbReference>